<comment type="caution">
    <text evidence="4">The sequence shown here is derived from an EMBL/GenBank/DDBJ whole genome shotgun (WGS) entry which is preliminary data.</text>
</comment>
<evidence type="ECO:0000313" key="4">
    <source>
        <dbReference type="EMBL" id="OEZ97486.1"/>
    </source>
</evidence>
<dbReference type="SUPFAM" id="SSF56925">
    <property type="entry name" value="OMPA-like"/>
    <property type="match status" value="1"/>
</dbReference>
<organism evidence="4 5">
    <name type="scientific">Duganella phyllosphaerae</name>
    <dbReference type="NCBI Taxonomy" id="762836"/>
    <lineage>
        <taxon>Bacteria</taxon>
        <taxon>Pseudomonadati</taxon>
        <taxon>Pseudomonadota</taxon>
        <taxon>Betaproteobacteria</taxon>
        <taxon>Burkholderiales</taxon>
        <taxon>Oxalobacteraceae</taxon>
        <taxon>Telluria group</taxon>
        <taxon>Duganella</taxon>
    </lineage>
</organism>
<dbReference type="InterPro" id="IPR011250">
    <property type="entry name" value="OMP/PagP_B-barrel"/>
</dbReference>
<evidence type="ECO:0000259" key="3">
    <source>
        <dbReference type="Pfam" id="PF01389"/>
    </source>
</evidence>
<comment type="subcellular location">
    <subcellularLocation>
        <location evidence="1">Cell outer membrane</location>
    </subcellularLocation>
</comment>
<feature type="domain" description="Outer membrane protein OmpA-like transmembrane" evidence="3">
    <location>
        <begin position="22"/>
        <end position="185"/>
    </location>
</feature>
<proteinExistence type="predicted"/>
<dbReference type="Pfam" id="PF01389">
    <property type="entry name" value="OmpA_membrane"/>
    <property type="match status" value="1"/>
</dbReference>
<dbReference type="GO" id="GO:0009279">
    <property type="term" value="C:cell outer membrane"/>
    <property type="evidence" value="ECO:0007669"/>
    <property type="project" value="UniProtKB-SubCell"/>
</dbReference>
<dbReference type="EMBL" id="LROM01000097">
    <property type="protein sequence ID" value="OEZ97486.1"/>
    <property type="molecule type" value="Genomic_DNA"/>
</dbReference>
<dbReference type="Proteomes" id="UP000175989">
    <property type="component" value="Unassembled WGS sequence"/>
</dbReference>
<feature type="signal peptide" evidence="2">
    <location>
        <begin position="1"/>
        <end position="19"/>
    </location>
</feature>
<evidence type="ECO:0000256" key="2">
    <source>
        <dbReference type="SAM" id="SignalP"/>
    </source>
</evidence>
<reference evidence="5" key="1">
    <citation type="journal article" date="2016" name="Front. Microbiol.">
        <title>Molecular Keys to the Janthinobacterium and Duganella spp. Interaction with the Plant Pathogen Fusarium graminearum.</title>
        <authorList>
            <person name="Haack F.S."/>
            <person name="Poehlein A."/>
            <person name="Kroger C."/>
            <person name="Voigt C.A."/>
            <person name="Piepenbring M."/>
            <person name="Bode H.B."/>
            <person name="Daniel R."/>
            <person name="Schafer W."/>
            <person name="Streit W.R."/>
        </authorList>
    </citation>
    <scope>NUCLEOTIDE SEQUENCE [LARGE SCALE GENOMIC DNA]</scope>
    <source>
        <strain evidence="5">T54</strain>
    </source>
</reference>
<keyword evidence="5" id="KW-1185">Reference proteome</keyword>
<gene>
    <name evidence="4" type="primary">ompA_2</name>
    <name evidence="4" type="ORF">DUPY_35270</name>
</gene>
<dbReference type="OrthoDB" id="9130661at2"/>
<protein>
    <submittedName>
        <fullName evidence="4">Outer membrane protein A</fullName>
    </submittedName>
</protein>
<dbReference type="InterPro" id="IPR006315">
    <property type="entry name" value="OM_autotransptr_brl_dom"/>
</dbReference>
<dbReference type="InterPro" id="IPR000498">
    <property type="entry name" value="OmpA-like_TM_dom"/>
</dbReference>
<dbReference type="AlphaFoldDB" id="A0A1E7WGB3"/>
<dbReference type="RefSeq" id="WP_070249706.1">
    <property type="nucleotide sequence ID" value="NZ_LROM01000097.1"/>
</dbReference>
<evidence type="ECO:0000313" key="5">
    <source>
        <dbReference type="Proteomes" id="UP000175989"/>
    </source>
</evidence>
<dbReference type="Gene3D" id="2.40.160.20">
    <property type="match status" value="1"/>
</dbReference>
<keyword evidence="2" id="KW-0732">Signal</keyword>
<dbReference type="NCBIfam" id="TIGR01414">
    <property type="entry name" value="autotrans_barl"/>
    <property type="match status" value="1"/>
</dbReference>
<evidence type="ECO:0000256" key="1">
    <source>
        <dbReference type="ARBA" id="ARBA00004442"/>
    </source>
</evidence>
<name>A0A1E7WGB3_9BURK</name>
<dbReference type="PATRIC" id="fig|762836.4.peg.3635"/>
<sequence length="185" mass="19456">MKNTILFAMLAALAGTAAAQSQGAYVGGSVGRAEQKLSIGSTKDHDTGFKLFGGYNFNQNFGLEGGYVDMGKLERSGFGARASFEPTAVYFAATGTVPLDAQFSLIGKAGAVRSDVKANASAGGFNVNDKANRTSAYLSVGAAYAINANFSVVAEYEYFGKIAKFEDSDDNLKANMVSIGLRYKF</sequence>
<feature type="chain" id="PRO_5009207049" evidence="2">
    <location>
        <begin position="20"/>
        <end position="185"/>
    </location>
</feature>
<accession>A0A1E7WGB3</accession>